<dbReference type="InterPro" id="IPR011006">
    <property type="entry name" value="CheY-like_superfamily"/>
</dbReference>
<dbReference type="SMART" id="SM00448">
    <property type="entry name" value="REC"/>
    <property type="match status" value="1"/>
</dbReference>
<keyword evidence="2" id="KW-0963">Cytoplasm</keyword>
<dbReference type="PROSITE" id="PS50110">
    <property type="entry name" value="RESPONSE_REGULATORY"/>
    <property type="match status" value="1"/>
</dbReference>
<keyword evidence="7" id="KW-0010">Activator</keyword>
<evidence type="ECO:0000256" key="6">
    <source>
        <dbReference type="ARBA" id="ARBA00023125"/>
    </source>
</evidence>
<keyword evidence="6" id="KW-0238">DNA-binding</keyword>
<dbReference type="InterPro" id="IPR051271">
    <property type="entry name" value="2C-system_Tx_regulators"/>
</dbReference>
<dbReference type="PANTHER" id="PTHR45526">
    <property type="entry name" value="TRANSCRIPTIONAL REGULATORY PROTEIN DPIA"/>
    <property type="match status" value="1"/>
</dbReference>
<name>A0A4S4C0F5_9BACI</name>
<protein>
    <submittedName>
        <fullName evidence="9">Response regulator</fullName>
    </submittedName>
</protein>
<dbReference type="GO" id="GO:0003677">
    <property type="term" value="F:DNA binding"/>
    <property type="evidence" value="ECO:0007669"/>
    <property type="project" value="UniProtKB-KW"/>
</dbReference>
<keyword evidence="8" id="KW-0804">Transcription</keyword>
<evidence type="ECO:0000313" key="10">
    <source>
        <dbReference type="Proteomes" id="UP000310334"/>
    </source>
</evidence>
<keyword evidence="10" id="KW-1185">Reference proteome</keyword>
<dbReference type="Proteomes" id="UP000310334">
    <property type="component" value="Unassembled WGS sequence"/>
</dbReference>
<dbReference type="InterPro" id="IPR001789">
    <property type="entry name" value="Sig_transdc_resp-reg_receiver"/>
</dbReference>
<dbReference type="GO" id="GO:0000156">
    <property type="term" value="F:phosphorelay response regulator activity"/>
    <property type="evidence" value="ECO:0007669"/>
    <property type="project" value="TreeGrafter"/>
</dbReference>
<dbReference type="InterPro" id="IPR024187">
    <property type="entry name" value="Sig_transdc_resp-reg_cit/mal"/>
</dbReference>
<evidence type="ECO:0000256" key="4">
    <source>
        <dbReference type="ARBA" id="ARBA00023012"/>
    </source>
</evidence>
<dbReference type="GO" id="GO:0005737">
    <property type="term" value="C:cytoplasm"/>
    <property type="evidence" value="ECO:0007669"/>
    <property type="project" value="UniProtKB-SubCell"/>
</dbReference>
<sequence>MKNLSTIRVLLIEDDPMVQEINKQFVEQVEGFKVIGTASNGKDGIDFIKEEHPDLALVDIYMPSQDGIETIKQIRSEGFRTDVIAITAASDIETVRYVLQLGAKDYIMKPFKFDRMKQALTNYRHYQLKLQEKESITQQELDRLLFQQNKQQQTELPKGLNAHTLEKINVYLKKQQQASSAEEVAEGVGIARVTARRYLEYMEQRGAVNIQIEYGGIGRPINRYILVEQL</sequence>
<dbReference type="AlphaFoldDB" id="A0A4S4C0F5"/>
<evidence type="ECO:0000256" key="1">
    <source>
        <dbReference type="ARBA" id="ARBA00004496"/>
    </source>
</evidence>
<dbReference type="GO" id="GO:0003700">
    <property type="term" value="F:DNA-binding transcription factor activity"/>
    <property type="evidence" value="ECO:0007669"/>
    <property type="project" value="InterPro"/>
</dbReference>
<reference evidence="9 10" key="1">
    <citation type="submission" date="2019-04" db="EMBL/GenBank/DDBJ databases">
        <title>Bacillus sediminilitoris sp. nov., isolated from a tidal flat sediment on the East China Sea.</title>
        <authorList>
            <person name="Wei Y."/>
            <person name="Mao H."/>
            <person name="Fang J."/>
        </authorList>
    </citation>
    <scope>NUCLEOTIDE SEQUENCE [LARGE SCALE GENOMIC DNA]</scope>
    <source>
        <strain evidence="9 10">DSL-17</strain>
    </source>
</reference>
<dbReference type="Gene3D" id="3.40.50.2300">
    <property type="match status" value="1"/>
</dbReference>
<dbReference type="PIRSF" id="PIRSF006171">
    <property type="entry name" value="RR_citrat_malat"/>
    <property type="match status" value="1"/>
</dbReference>
<dbReference type="PANTHER" id="PTHR45526:SF1">
    <property type="entry name" value="TRANSCRIPTIONAL REGULATORY PROTEIN DCUR-RELATED"/>
    <property type="match status" value="1"/>
</dbReference>
<evidence type="ECO:0000256" key="7">
    <source>
        <dbReference type="ARBA" id="ARBA00023159"/>
    </source>
</evidence>
<evidence type="ECO:0000256" key="3">
    <source>
        <dbReference type="ARBA" id="ARBA00022553"/>
    </source>
</evidence>
<keyword evidence="5" id="KW-0805">Transcription regulation</keyword>
<gene>
    <name evidence="9" type="ORF">E6W99_08000</name>
</gene>
<keyword evidence="3" id="KW-0597">Phosphoprotein</keyword>
<evidence type="ECO:0000256" key="2">
    <source>
        <dbReference type="ARBA" id="ARBA00022490"/>
    </source>
</evidence>
<accession>A0A4S4C0F5</accession>
<dbReference type="SUPFAM" id="SSF52172">
    <property type="entry name" value="CheY-like"/>
    <property type="match status" value="1"/>
</dbReference>
<keyword evidence="4" id="KW-0902">Two-component regulatory system</keyword>
<dbReference type="EMBL" id="SSNT01000005">
    <property type="protein sequence ID" value="THF81089.1"/>
    <property type="molecule type" value="Genomic_DNA"/>
</dbReference>
<dbReference type="Pfam" id="PF20714">
    <property type="entry name" value="HTH_64"/>
    <property type="match status" value="1"/>
</dbReference>
<evidence type="ECO:0000256" key="8">
    <source>
        <dbReference type="ARBA" id="ARBA00023163"/>
    </source>
</evidence>
<dbReference type="InterPro" id="IPR048714">
    <property type="entry name" value="DpiA-like_HTH"/>
</dbReference>
<comment type="caution">
    <text evidence="9">The sequence shown here is derived from an EMBL/GenBank/DDBJ whole genome shotgun (WGS) entry which is preliminary data.</text>
</comment>
<proteinExistence type="predicted"/>
<comment type="subcellular location">
    <subcellularLocation>
        <location evidence="1">Cytoplasm</location>
    </subcellularLocation>
</comment>
<dbReference type="RefSeq" id="WP_136352663.1">
    <property type="nucleotide sequence ID" value="NZ_CP046266.1"/>
</dbReference>
<dbReference type="OrthoDB" id="9759232at2"/>
<dbReference type="CDD" id="cd19925">
    <property type="entry name" value="REC_citrate_TCS"/>
    <property type="match status" value="1"/>
</dbReference>
<evidence type="ECO:0000313" key="9">
    <source>
        <dbReference type="EMBL" id="THF81089.1"/>
    </source>
</evidence>
<organism evidence="9 10">
    <name type="scientific">Metabacillus sediminilitoris</name>
    <dbReference type="NCBI Taxonomy" id="2567941"/>
    <lineage>
        <taxon>Bacteria</taxon>
        <taxon>Bacillati</taxon>
        <taxon>Bacillota</taxon>
        <taxon>Bacilli</taxon>
        <taxon>Bacillales</taxon>
        <taxon>Bacillaceae</taxon>
        <taxon>Metabacillus</taxon>
    </lineage>
</organism>
<dbReference type="Pfam" id="PF00072">
    <property type="entry name" value="Response_reg"/>
    <property type="match status" value="1"/>
</dbReference>
<evidence type="ECO:0000256" key="5">
    <source>
        <dbReference type="ARBA" id="ARBA00023015"/>
    </source>
</evidence>